<evidence type="ECO:0000259" key="2">
    <source>
        <dbReference type="Pfam" id="PF01408"/>
    </source>
</evidence>
<reference evidence="4" key="1">
    <citation type="submission" date="2022-11" db="EMBL/GenBank/DDBJ databases">
        <authorList>
            <person name="Vasilchenko N.G."/>
            <person name="Prazdnova E.V."/>
            <person name="Gorovtsov A.V."/>
            <person name="Chistyakov V.A."/>
            <person name="Pak M.L."/>
        </authorList>
    </citation>
    <scope>NUCLEOTIDE SEQUENCE</scope>
    <source>
        <strain evidence="4">R 4.5</strain>
    </source>
</reference>
<dbReference type="EMBL" id="CP097770">
    <property type="protein sequence ID" value="URJ48812.2"/>
    <property type="molecule type" value="Genomic_DNA"/>
</dbReference>
<evidence type="ECO:0000313" key="4">
    <source>
        <dbReference type="EMBL" id="URJ48812.2"/>
    </source>
</evidence>
<dbReference type="PANTHER" id="PTHR43818">
    <property type="entry name" value="BCDNA.GH03377"/>
    <property type="match status" value="1"/>
</dbReference>
<keyword evidence="1" id="KW-0560">Oxidoreductase</keyword>
<dbReference type="InterPro" id="IPR000683">
    <property type="entry name" value="Gfo/Idh/MocA-like_OxRdtase_N"/>
</dbReference>
<organism evidence="4 5">
    <name type="scientific">Paenibacillus polymyxa</name>
    <name type="common">Bacillus polymyxa</name>
    <dbReference type="NCBI Taxonomy" id="1406"/>
    <lineage>
        <taxon>Bacteria</taxon>
        <taxon>Bacillati</taxon>
        <taxon>Bacillota</taxon>
        <taxon>Bacilli</taxon>
        <taxon>Bacillales</taxon>
        <taxon>Paenibacillaceae</taxon>
        <taxon>Paenibacillus</taxon>
    </lineage>
</organism>
<sequence length="380" mass="41157">MIKKKIRVGIVGGSMNNKWASQTHIPALLKHLNLDITAVGTSRMESARQSAEEVGAALAFDDAKKLAASEDVDMVVVSIKVPHHYEAVMAAIQERKHTFCEWPLGANTAEAAKMAKAAELAGIHHTVGLQARQDLEVQTMKKLVEGGEIGEIISCHMQVATPGKGGQVNQDTAYLLNRANGANLLTINGGHSLDALQYIVGEFRELSAITSSCYNEATIQETGEVISKDTADQILIHGLLEKGVPVSVHIQGGVNSKFEIEIQGKKGILRLTQNPSLGHVQFGNLTLEKLVYDPSSTQSHGPNGAFEQISITREPNTSLDFPKQGVTLNVAKAHYVFAEDILTHTRLAPDFNHALKLHQLLDRIEESAATGKRSYGKVEL</sequence>
<dbReference type="Gene3D" id="3.30.360.10">
    <property type="entry name" value="Dihydrodipicolinate Reductase, domain 2"/>
    <property type="match status" value="1"/>
</dbReference>
<name>A0AAE9L5K8_PAEPO</name>
<dbReference type="Proteomes" id="UP001055784">
    <property type="component" value="Chromosome"/>
</dbReference>
<dbReference type="AlphaFoldDB" id="A0AAE9L5K8"/>
<dbReference type="Pfam" id="PF22685">
    <property type="entry name" value="Gal80p_C-like"/>
    <property type="match status" value="1"/>
</dbReference>
<feature type="domain" description="Gal80p-like C-terminal" evidence="3">
    <location>
        <begin position="137"/>
        <end position="272"/>
    </location>
</feature>
<dbReference type="InterPro" id="IPR055080">
    <property type="entry name" value="Gal80p-like_C"/>
</dbReference>
<evidence type="ECO:0000256" key="1">
    <source>
        <dbReference type="ARBA" id="ARBA00023002"/>
    </source>
</evidence>
<proteinExistence type="predicted"/>
<dbReference type="GO" id="GO:0000166">
    <property type="term" value="F:nucleotide binding"/>
    <property type="evidence" value="ECO:0007669"/>
    <property type="project" value="InterPro"/>
</dbReference>
<dbReference type="InterPro" id="IPR036291">
    <property type="entry name" value="NAD(P)-bd_dom_sf"/>
</dbReference>
<dbReference type="Pfam" id="PF01408">
    <property type="entry name" value="GFO_IDH_MocA"/>
    <property type="match status" value="1"/>
</dbReference>
<dbReference type="PANTHER" id="PTHR43818:SF11">
    <property type="entry name" value="BCDNA.GH03377"/>
    <property type="match status" value="1"/>
</dbReference>
<dbReference type="SUPFAM" id="SSF55347">
    <property type="entry name" value="Glyceraldehyde-3-phosphate dehydrogenase-like, C-terminal domain"/>
    <property type="match status" value="1"/>
</dbReference>
<dbReference type="Gene3D" id="3.40.50.720">
    <property type="entry name" value="NAD(P)-binding Rossmann-like Domain"/>
    <property type="match status" value="1"/>
</dbReference>
<feature type="domain" description="Gfo/Idh/MocA-like oxidoreductase N-terminal" evidence="2">
    <location>
        <begin position="6"/>
        <end position="124"/>
    </location>
</feature>
<gene>
    <name evidence="4" type="ORF">MF626_003092</name>
</gene>
<dbReference type="GO" id="GO:0016491">
    <property type="term" value="F:oxidoreductase activity"/>
    <property type="evidence" value="ECO:0007669"/>
    <property type="project" value="UniProtKB-KW"/>
</dbReference>
<evidence type="ECO:0000259" key="3">
    <source>
        <dbReference type="Pfam" id="PF22685"/>
    </source>
</evidence>
<protein>
    <submittedName>
        <fullName evidence="4">Gfo/Idh/MocA family oxidoreductase</fullName>
    </submittedName>
</protein>
<dbReference type="SUPFAM" id="SSF51735">
    <property type="entry name" value="NAD(P)-binding Rossmann-fold domains"/>
    <property type="match status" value="1"/>
</dbReference>
<dbReference type="InterPro" id="IPR050463">
    <property type="entry name" value="Gfo/Idh/MocA_oxidrdct_glycsds"/>
</dbReference>
<accession>A0AAE9L5K8</accession>
<evidence type="ECO:0000313" key="5">
    <source>
        <dbReference type="Proteomes" id="UP001055784"/>
    </source>
</evidence>